<dbReference type="InterPro" id="IPR000432">
    <property type="entry name" value="DNA_mismatch_repair_MutS_C"/>
</dbReference>
<sequence>MNNKIKNIEETYRKIVSESEQHLQKARKHIARISFLRVILFTEAVVSFFLFYNRGWNYILPLSVLPFFVFIWLVKIHNRWFYRKDYLKKKIEINRQELKALHGDFTAFDAGNEYIDPTHLYSFDLDVFGDKSLFQAANRTSTNIGSRHLADWFKHPLEEKERIVKRQEAVGELSKELEYRQNFRLFGLLNSANATKTSEVYEWANAPIRYRKHLLLRILPACIALLNACFIGAAIAGALPFTLAGIVFVGCVTFSFVFTQGITKLQITYGKKLQILSAYADQILLTERKEIRSENLRALQNELTAHGKKASQALHRLSHLLNGLDQRNNILVSTILNGLFFWELRQVMRIEQWKEENGAELPQWLEAIGEMDAYCSLATFAYNHPDYIYPDVSTLPFELEAEALGHPLMAPERCVCNDINIEKRPSFIIITGANMAGKSTYLRTVGVNYLLASIGSPVWARKMIFTPTRLVTSLRTSDSLTDHESYFFAELKRLKLIIDKLRNGEKLFIILDEILKGTNSTDKQKGSFALIKQLISMNANGIIATHDLLLSTLADAFPENIRNYCFEADIANNELTFSYRMREGVAQNMNACFLMKKMGIAVIDD</sequence>
<feature type="transmembrane region" description="Helical" evidence="4">
    <location>
        <begin position="214"/>
        <end position="235"/>
    </location>
</feature>
<dbReference type="InterPro" id="IPR045076">
    <property type="entry name" value="MutS"/>
</dbReference>
<dbReference type="SMART" id="SM00534">
    <property type="entry name" value="MUTSac"/>
    <property type="match status" value="1"/>
</dbReference>
<feature type="domain" description="DNA mismatch repair proteins mutS family" evidence="5">
    <location>
        <begin position="425"/>
        <end position="605"/>
    </location>
</feature>
<keyword evidence="1" id="KW-0547">Nucleotide-binding</keyword>
<dbReference type="CDD" id="cd03283">
    <property type="entry name" value="ABC_MutS-like"/>
    <property type="match status" value="1"/>
</dbReference>
<dbReference type="GO" id="GO:0005524">
    <property type="term" value="F:ATP binding"/>
    <property type="evidence" value="ECO:0007669"/>
    <property type="project" value="UniProtKB-KW"/>
</dbReference>
<evidence type="ECO:0000256" key="4">
    <source>
        <dbReference type="SAM" id="Phobius"/>
    </source>
</evidence>
<evidence type="ECO:0000256" key="2">
    <source>
        <dbReference type="ARBA" id="ARBA00022840"/>
    </source>
</evidence>
<evidence type="ECO:0000259" key="5">
    <source>
        <dbReference type="SMART" id="SM00534"/>
    </source>
</evidence>
<dbReference type="InterPro" id="IPR007696">
    <property type="entry name" value="DNA_mismatch_repair_MutS_core"/>
</dbReference>
<dbReference type="FunFam" id="3.40.50.300:FF:001552">
    <property type="entry name" value="Mismatch repair ATPase (MutS family)"/>
    <property type="match status" value="1"/>
</dbReference>
<dbReference type="GO" id="GO:0006298">
    <property type="term" value="P:mismatch repair"/>
    <property type="evidence" value="ECO:0007669"/>
    <property type="project" value="InterPro"/>
</dbReference>
<dbReference type="GO" id="GO:0030983">
    <property type="term" value="F:mismatched DNA binding"/>
    <property type="evidence" value="ECO:0007669"/>
    <property type="project" value="InterPro"/>
</dbReference>
<name>A0A5D3F8C0_9BACE</name>
<protein>
    <recommendedName>
        <fullName evidence="5">DNA mismatch repair proteins mutS family domain-containing protein</fullName>
    </recommendedName>
</protein>
<keyword evidence="4" id="KW-0472">Membrane</keyword>
<proteinExistence type="predicted"/>
<keyword evidence="4" id="KW-1133">Transmembrane helix</keyword>
<gene>
    <name evidence="6" type="ORF">FNJ60_14790</name>
</gene>
<dbReference type="Gene3D" id="3.40.50.300">
    <property type="entry name" value="P-loop containing nucleotide triphosphate hydrolases"/>
    <property type="match status" value="1"/>
</dbReference>
<evidence type="ECO:0000256" key="1">
    <source>
        <dbReference type="ARBA" id="ARBA00022741"/>
    </source>
</evidence>
<keyword evidence="7" id="KW-1185">Reference proteome</keyword>
<comment type="caution">
    <text evidence="6">The sequence shown here is derived from an EMBL/GenBank/DDBJ whole genome shotgun (WGS) entry which is preliminary data.</text>
</comment>
<reference evidence="6 7" key="1">
    <citation type="submission" date="2019-07" db="EMBL/GenBank/DDBJ databases">
        <title>Draft Genome Sequences of Bacteroides pyogenes Strains Isolated from the Uterus Holstein Dairy Cows with Metritis.</title>
        <authorList>
            <person name="Cunha F."/>
            <person name="Galvao K.N."/>
            <person name="Jeon S.J."/>
            <person name="Jeong K.C."/>
        </authorList>
    </citation>
    <scope>NUCLEOTIDE SEQUENCE [LARGE SCALE GENOMIC DNA]</scope>
    <source>
        <strain evidence="6 7">KG-31</strain>
    </source>
</reference>
<dbReference type="SUPFAM" id="SSF48334">
    <property type="entry name" value="DNA repair protein MutS, domain III"/>
    <property type="match status" value="1"/>
</dbReference>
<dbReference type="GO" id="GO:0140664">
    <property type="term" value="F:ATP-dependent DNA damage sensor activity"/>
    <property type="evidence" value="ECO:0007669"/>
    <property type="project" value="InterPro"/>
</dbReference>
<feature type="transmembrane region" description="Helical" evidence="4">
    <location>
        <begin position="58"/>
        <end position="74"/>
    </location>
</feature>
<dbReference type="PANTHER" id="PTHR11361:SF99">
    <property type="entry name" value="DNA MISMATCH REPAIR PROTEIN"/>
    <property type="match status" value="1"/>
</dbReference>
<evidence type="ECO:0000313" key="6">
    <source>
        <dbReference type="EMBL" id="TYK31819.1"/>
    </source>
</evidence>
<keyword evidence="4" id="KW-0812">Transmembrane</keyword>
<evidence type="ECO:0000313" key="7">
    <source>
        <dbReference type="Proteomes" id="UP000324383"/>
    </source>
</evidence>
<accession>A0A5D3F8C0</accession>
<dbReference type="EMBL" id="VKLW01000059">
    <property type="protein sequence ID" value="TYK31819.1"/>
    <property type="molecule type" value="Genomic_DNA"/>
</dbReference>
<dbReference type="Pfam" id="PF00488">
    <property type="entry name" value="MutS_V"/>
    <property type="match status" value="1"/>
</dbReference>
<dbReference type="AlphaFoldDB" id="A0A5D3F8C0"/>
<dbReference type="Proteomes" id="UP000324383">
    <property type="component" value="Unassembled WGS sequence"/>
</dbReference>
<dbReference type="Gene3D" id="1.10.1420.10">
    <property type="match status" value="1"/>
</dbReference>
<dbReference type="InterPro" id="IPR036187">
    <property type="entry name" value="DNA_mismatch_repair_MutS_sf"/>
</dbReference>
<dbReference type="GO" id="GO:0005829">
    <property type="term" value="C:cytosol"/>
    <property type="evidence" value="ECO:0007669"/>
    <property type="project" value="TreeGrafter"/>
</dbReference>
<keyword evidence="3" id="KW-0238">DNA-binding</keyword>
<dbReference type="InterPro" id="IPR027417">
    <property type="entry name" value="P-loop_NTPase"/>
</dbReference>
<keyword evidence="2" id="KW-0067">ATP-binding</keyword>
<feature type="transmembrane region" description="Helical" evidence="4">
    <location>
        <begin position="34"/>
        <end position="52"/>
    </location>
</feature>
<organism evidence="6 7">
    <name type="scientific">Bacteroides pyogenes</name>
    <dbReference type="NCBI Taxonomy" id="310300"/>
    <lineage>
        <taxon>Bacteria</taxon>
        <taxon>Pseudomonadati</taxon>
        <taxon>Bacteroidota</taxon>
        <taxon>Bacteroidia</taxon>
        <taxon>Bacteroidales</taxon>
        <taxon>Bacteroidaceae</taxon>
        <taxon>Bacteroides</taxon>
    </lineage>
</organism>
<dbReference type="RefSeq" id="WP_148728037.1">
    <property type="nucleotide sequence ID" value="NZ_CP197398.1"/>
</dbReference>
<feature type="transmembrane region" description="Helical" evidence="4">
    <location>
        <begin position="241"/>
        <end position="262"/>
    </location>
</feature>
<evidence type="ECO:0000256" key="3">
    <source>
        <dbReference type="ARBA" id="ARBA00023125"/>
    </source>
</evidence>
<dbReference type="PANTHER" id="PTHR11361">
    <property type="entry name" value="DNA MISMATCH REPAIR PROTEIN MUTS FAMILY MEMBER"/>
    <property type="match status" value="1"/>
</dbReference>
<dbReference type="SUPFAM" id="SSF52540">
    <property type="entry name" value="P-loop containing nucleoside triphosphate hydrolases"/>
    <property type="match status" value="1"/>
</dbReference>
<dbReference type="Pfam" id="PF05192">
    <property type="entry name" value="MutS_III"/>
    <property type="match status" value="1"/>
</dbReference>